<gene>
    <name evidence="1" type="ordered locus">Deipr_2494</name>
</gene>
<dbReference type="RefSeq" id="WP_013615965.1">
    <property type="nucleotide sequence ID" value="NC_015162.1"/>
</dbReference>
<sequence>MTVLPEDLQRALRLLKLWRTVRPGTHWLGLPTDVLQGAGLVHEVLTALGPGLVLSPAGSRLLGKHHTLPSETVVANTLYQQDSWPVLKDLGFDLLSPGKSPYRNVRKAGRYSPLLGRFTGHGYDDKTVEHHWRKLEPDLLSRGAELIILHPCPERLTQRPKLRIVPVLPRWQ</sequence>
<dbReference type="OrthoDB" id="68049at2"/>
<reference evidence="2" key="1">
    <citation type="submission" date="2011-02" db="EMBL/GenBank/DDBJ databases">
        <title>The complete sequence of plasmid2 of Deinococcus proteolyticus DSM 20540.</title>
        <authorList>
            <consortium name="US DOE Joint Genome Institute (JGI-PGF)"/>
            <person name="Lucas S."/>
            <person name="Copeland A."/>
            <person name="Lapidus A."/>
            <person name="Bruce D."/>
            <person name="Goodwin L."/>
            <person name="Pitluck S."/>
            <person name="Kyrpides N."/>
            <person name="Mavromatis K."/>
            <person name="Pagani I."/>
            <person name="Ivanova N."/>
            <person name="Ovchinnikova G."/>
            <person name="Zeytun A."/>
            <person name="Detter J.C."/>
            <person name="Han C."/>
            <person name="Land M."/>
            <person name="Hauser L."/>
            <person name="Markowitz V."/>
            <person name="Cheng J.-F."/>
            <person name="Hugenholtz P."/>
            <person name="Woyke T."/>
            <person name="Wu D."/>
            <person name="Pukall R."/>
            <person name="Steenblock K."/>
            <person name="Brambilla E."/>
            <person name="Klenk H.-P."/>
            <person name="Eisen J.A."/>
        </authorList>
    </citation>
    <scope>NUCLEOTIDE SEQUENCE [LARGE SCALE GENOMIC DNA]</scope>
    <source>
        <strain evidence="2">ATCC 35074 / DSM 20540 / JCM 6276 / NBRC 101906 / NCIMB 13154 / VKM Ac-1939 / CCM 2703 / MRP</strain>
        <plasmid evidence="2">Plasmid pDEIPR02</plasmid>
    </source>
</reference>
<dbReference type="EMBL" id="CP002538">
    <property type="protein sequence ID" value="ADY27611.1"/>
    <property type="molecule type" value="Genomic_DNA"/>
</dbReference>
<geneLocation type="plasmid" evidence="1 2">
    <name>pDEIPR02</name>
</geneLocation>
<organism evidence="1 2">
    <name type="scientific">Deinococcus proteolyticus (strain ATCC 35074 / DSM 20540 / JCM 6276 / NBRC 101906 / NCIMB 13154 / VKM Ac-1939 / CCM 2703 / MRP)</name>
    <dbReference type="NCBI Taxonomy" id="693977"/>
    <lineage>
        <taxon>Bacteria</taxon>
        <taxon>Thermotogati</taxon>
        <taxon>Deinococcota</taxon>
        <taxon>Deinococci</taxon>
        <taxon>Deinococcales</taxon>
        <taxon>Deinococcaceae</taxon>
        <taxon>Deinococcus</taxon>
    </lineage>
</organism>
<keyword evidence="1" id="KW-0614">Plasmid</keyword>
<accession>F0RQQ2</accession>
<proteinExistence type="predicted"/>
<reference evidence="1 2" key="2">
    <citation type="journal article" date="2012" name="Stand. Genomic Sci.">
        <title>Complete genome sequence of the orange-red pigmented, radioresistant Deinococcus proteolyticus type strain (MRP(T)).</title>
        <authorList>
            <person name="Copeland A."/>
            <person name="Zeytun A."/>
            <person name="Yassawong M."/>
            <person name="Nolan M."/>
            <person name="Lucas S."/>
            <person name="Hammon N."/>
            <person name="Deshpande S."/>
            <person name="Cheng J.F."/>
            <person name="Han C."/>
            <person name="Tapia R."/>
            <person name="Goodwin L.A."/>
            <person name="Pitluck S."/>
            <person name="Mavromatis K."/>
            <person name="Liolios K."/>
            <person name="Pagani I."/>
            <person name="Ivanova N."/>
            <person name="Mikhailova N."/>
            <person name="Pati A."/>
            <person name="Chen A."/>
            <person name="Palaniappan K."/>
            <person name="Land M."/>
            <person name="Hauser L."/>
            <person name="Jeffries C.D."/>
            <person name="Brambilla E.M."/>
            <person name="Rohde M."/>
            <person name="Sikorski J."/>
            <person name="Pukall R."/>
            <person name="Goker M."/>
            <person name="Detter J.C."/>
            <person name="Woyke T."/>
            <person name="Bristow J."/>
            <person name="Eisen J.A."/>
            <person name="Markowitz V."/>
            <person name="Hugenholtz P."/>
            <person name="Kyrpides N.C."/>
            <person name="Klenk H.P."/>
            <person name="Lapidus A."/>
        </authorList>
    </citation>
    <scope>NUCLEOTIDE SEQUENCE [LARGE SCALE GENOMIC DNA]</scope>
    <source>
        <strain evidence="2">ATCC 35074 / DSM 20540 / JCM 6276 / NBRC 101906 / NCIMB 13154 / VKM Ac-1939 / CCM 2703 / MRP</strain>
        <plasmid evidence="2">Plasmid pDEIPR02</plasmid>
    </source>
</reference>
<evidence type="ECO:0000313" key="1">
    <source>
        <dbReference type="EMBL" id="ADY27611.1"/>
    </source>
</evidence>
<dbReference type="KEGG" id="dpt:Deipr_2494"/>
<name>F0RQQ2_DEIPM</name>
<dbReference type="AlphaFoldDB" id="F0RQQ2"/>
<evidence type="ECO:0000313" key="2">
    <source>
        <dbReference type="Proteomes" id="UP000007718"/>
    </source>
</evidence>
<protein>
    <submittedName>
        <fullName evidence="1">Uncharacterized protein</fullName>
    </submittedName>
</protein>
<keyword evidence="2" id="KW-1185">Reference proteome</keyword>
<dbReference type="Proteomes" id="UP000007718">
    <property type="component" value="Plasmid pDEIPR02"/>
</dbReference>
<dbReference type="HOGENOM" id="CLU_1552780_0_0_0"/>